<accession>A0ABW6R6W3</accession>
<dbReference type="CDD" id="cd02933">
    <property type="entry name" value="OYE_like_FMN"/>
    <property type="match status" value="1"/>
</dbReference>
<reference evidence="2 3" key="1">
    <citation type="submission" date="2024-10" db="EMBL/GenBank/DDBJ databases">
        <title>The Natural Products Discovery Center: Release of the First 8490 Sequenced Strains for Exploring Actinobacteria Biosynthetic Diversity.</title>
        <authorList>
            <person name="Kalkreuter E."/>
            <person name="Kautsar S.A."/>
            <person name="Yang D."/>
            <person name="Bader C.D."/>
            <person name="Teijaro C.N."/>
            <person name="Fluegel L."/>
            <person name="Davis C.M."/>
            <person name="Simpson J.R."/>
            <person name="Lauterbach L."/>
            <person name="Steele A.D."/>
            <person name="Gui C."/>
            <person name="Meng S."/>
            <person name="Li G."/>
            <person name="Viehrig K."/>
            <person name="Ye F."/>
            <person name="Su P."/>
            <person name="Kiefer A.F."/>
            <person name="Nichols A."/>
            <person name="Cepeda A.J."/>
            <person name="Yan W."/>
            <person name="Fan B."/>
            <person name="Jiang Y."/>
            <person name="Adhikari A."/>
            <person name="Zheng C.-J."/>
            <person name="Schuster L."/>
            <person name="Cowan T.M."/>
            <person name="Smanski M.J."/>
            <person name="Chevrette M.G."/>
            <person name="De Carvalho L.P.S."/>
            <person name="Shen B."/>
        </authorList>
    </citation>
    <scope>NUCLEOTIDE SEQUENCE [LARGE SCALE GENOMIC DNA]</scope>
    <source>
        <strain evidence="2 3">NPDC003040</strain>
    </source>
</reference>
<feature type="domain" description="NADH:flavin oxidoreductase/NADH oxidase N-terminal" evidence="1">
    <location>
        <begin position="3"/>
        <end position="332"/>
    </location>
</feature>
<evidence type="ECO:0000313" key="3">
    <source>
        <dbReference type="Proteomes" id="UP001601948"/>
    </source>
</evidence>
<dbReference type="SUPFAM" id="SSF51395">
    <property type="entry name" value="FMN-linked oxidoreductases"/>
    <property type="match status" value="1"/>
</dbReference>
<dbReference type="Pfam" id="PF00724">
    <property type="entry name" value="Oxidored_FMN"/>
    <property type="match status" value="1"/>
</dbReference>
<dbReference type="RefSeq" id="WP_387725940.1">
    <property type="nucleotide sequence ID" value="NZ_JBIAPI010000016.1"/>
</dbReference>
<dbReference type="PANTHER" id="PTHR22893:SF91">
    <property type="entry name" value="NADPH DEHYDROGENASE 2-RELATED"/>
    <property type="match status" value="1"/>
</dbReference>
<gene>
    <name evidence="2" type="ORF">ACFYV7_38980</name>
</gene>
<sequence>MEELFNPVTAGKIELSNRLVMAPMTRSRASVAGEVPELAATYYAQRASAGLIITEATQINTIGQGYIRTPGLHTSEQVAAWRGVTTAVHDAGGRIVAQLVHCGRIGHPVLYPGRVLPIGPSAIASGEQLFHTDGMLDHPVPREMTQADIEETIADFVAAARKAIEAGFDGVELHGANGFLLHQFLADGTNRRTDGYGGSVAGRIRFTVEVVRAVADAVGAERVGIKLSPGITYNGISESDTAELYSVLVEALTAFPLAYIHVSENVNRDITRLIRASWPGTLLLNAHPTAESYPSNPGIGAEAVREGVADAVVLAEYWLANPDLPERIRSGGPYNTADKASFYGGDHRGYTDYPTLNA</sequence>
<evidence type="ECO:0000313" key="2">
    <source>
        <dbReference type="EMBL" id="MFF3228832.1"/>
    </source>
</evidence>
<organism evidence="2 3">
    <name type="scientific">Nocardia suismassiliense</name>
    <dbReference type="NCBI Taxonomy" id="2077092"/>
    <lineage>
        <taxon>Bacteria</taxon>
        <taxon>Bacillati</taxon>
        <taxon>Actinomycetota</taxon>
        <taxon>Actinomycetes</taxon>
        <taxon>Mycobacteriales</taxon>
        <taxon>Nocardiaceae</taxon>
        <taxon>Nocardia</taxon>
    </lineage>
</organism>
<dbReference type="InterPro" id="IPR013785">
    <property type="entry name" value="Aldolase_TIM"/>
</dbReference>
<dbReference type="InterPro" id="IPR045247">
    <property type="entry name" value="Oye-like"/>
</dbReference>
<protein>
    <submittedName>
        <fullName evidence="2">Alkene reductase</fullName>
    </submittedName>
</protein>
<keyword evidence="3" id="KW-1185">Reference proteome</keyword>
<comment type="caution">
    <text evidence="2">The sequence shown here is derived from an EMBL/GenBank/DDBJ whole genome shotgun (WGS) entry which is preliminary data.</text>
</comment>
<dbReference type="Proteomes" id="UP001601948">
    <property type="component" value="Unassembled WGS sequence"/>
</dbReference>
<dbReference type="Gene3D" id="3.20.20.70">
    <property type="entry name" value="Aldolase class I"/>
    <property type="match status" value="1"/>
</dbReference>
<proteinExistence type="predicted"/>
<dbReference type="EMBL" id="JBIAPI010000016">
    <property type="protein sequence ID" value="MFF3228832.1"/>
    <property type="molecule type" value="Genomic_DNA"/>
</dbReference>
<dbReference type="PANTHER" id="PTHR22893">
    <property type="entry name" value="NADH OXIDOREDUCTASE-RELATED"/>
    <property type="match status" value="1"/>
</dbReference>
<name>A0ABW6R6W3_9NOCA</name>
<dbReference type="InterPro" id="IPR001155">
    <property type="entry name" value="OxRdtase_FMN_N"/>
</dbReference>
<evidence type="ECO:0000259" key="1">
    <source>
        <dbReference type="Pfam" id="PF00724"/>
    </source>
</evidence>